<dbReference type="Pfam" id="PF00857">
    <property type="entry name" value="Isochorismatase"/>
    <property type="match status" value="1"/>
</dbReference>
<dbReference type="Proteomes" id="UP001230220">
    <property type="component" value="Unassembled WGS sequence"/>
</dbReference>
<organism evidence="4 5">
    <name type="scientific">Breznakia pachnodae</name>
    <dbReference type="NCBI Taxonomy" id="265178"/>
    <lineage>
        <taxon>Bacteria</taxon>
        <taxon>Bacillati</taxon>
        <taxon>Bacillota</taxon>
        <taxon>Erysipelotrichia</taxon>
        <taxon>Erysipelotrichales</taxon>
        <taxon>Erysipelotrichaceae</taxon>
        <taxon>Breznakia</taxon>
    </lineage>
</organism>
<dbReference type="EMBL" id="JAUSUR010000002">
    <property type="protein sequence ID" value="MDQ0360733.1"/>
    <property type="molecule type" value="Genomic_DNA"/>
</dbReference>
<dbReference type="PANTHER" id="PTHR43540:SF14">
    <property type="entry name" value="ISOCHORISMATASE"/>
    <property type="match status" value="1"/>
</dbReference>
<dbReference type="SUPFAM" id="SSF52499">
    <property type="entry name" value="Isochorismatase-like hydrolases"/>
    <property type="match status" value="1"/>
</dbReference>
<comment type="similarity">
    <text evidence="1">Belongs to the isochorismatase family.</text>
</comment>
<evidence type="ECO:0000313" key="4">
    <source>
        <dbReference type="EMBL" id="MDQ0360733.1"/>
    </source>
</evidence>
<feature type="domain" description="Isochorismatase-like" evidence="3">
    <location>
        <begin position="5"/>
        <end position="147"/>
    </location>
</feature>
<sequence length="179" mass="21019">MNYDALIIIDMQIALVEDHPYNERLIIENIKKLIEVSRNNDVPIVYIQHDGGTGDELEYGSEGWKIYKEIEPEADDKIIDKQYNSMFYQTKLQEYLKSIHAKNLILCGMQSEYCFDVSCKVAFENGYKVIVPKDTTTTYDNEFFKAKDLVRYYEEKIWDGRYADVVSVEMIVQELDHTN</sequence>
<dbReference type="PANTHER" id="PTHR43540">
    <property type="entry name" value="PEROXYUREIDOACRYLATE/UREIDOACRYLATE AMIDOHYDROLASE-RELATED"/>
    <property type="match status" value="1"/>
</dbReference>
<comment type="caution">
    <text evidence="4">The sequence shown here is derived from an EMBL/GenBank/DDBJ whole genome shotgun (WGS) entry which is preliminary data.</text>
</comment>
<protein>
    <submittedName>
        <fullName evidence="4">Nicotinamidase-related amidase</fullName>
    </submittedName>
</protein>
<name>A0ABU0E1H5_9FIRM</name>
<dbReference type="InterPro" id="IPR036380">
    <property type="entry name" value="Isochorismatase-like_sf"/>
</dbReference>
<dbReference type="Gene3D" id="3.40.50.850">
    <property type="entry name" value="Isochorismatase-like"/>
    <property type="match status" value="1"/>
</dbReference>
<gene>
    <name evidence="4" type="ORF">J2S15_001478</name>
</gene>
<dbReference type="InterPro" id="IPR000868">
    <property type="entry name" value="Isochorismatase-like_dom"/>
</dbReference>
<keyword evidence="5" id="KW-1185">Reference proteome</keyword>
<dbReference type="RefSeq" id="WP_307406856.1">
    <property type="nucleotide sequence ID" value="NZ_JAUSUR010000002.1"/>
</dbReference>
<evidence type="ECO:0000259" key="3">
    <source>
        <dbReference type="Pfam" id="PF00857"/>
    </source>
</evidence>
<evidence type="ECO:0000256" key="2">
    <source>
        <dbReference type="ARBA" id="ARBA00022801"/>
    </source>
</evidence>
<evidence type="ECO:0000313" key="5">
    <source>
        <dbReference type="Proteomes" id="UP001230220"/>
    </source>
</evidence>
<reference evidence="4 5" key="1">
    <citation type="submission" date="2023-07" db="EMBL/GenBank/DDBJ databases">
        <title>Genomic Encyclopedia of Type Strains, Phase IV (KMG-IV): sequencing the most valuable type-strain genomes for metagenomic binning, comparative biology and taxonomic classification.</title>
        <authorList>
            <person name="Goeker M."/>
        </authorList>
    </citation>
    <scope>NUCLEOTIDE SEQUENCE [LARGE SCALE GENOMIC DNA]</scope>
    <source>
        <strain evidence="4 5">DSM 16784</strain>
    </source>
</reference>
<evidence type="ECO:0000256" key="1">
    <source>
        <dbReference type="ARBA" id="ARBA00006336"/>
    </source>
</evidence>
<accession>A0ABU0E1H5</accession>
<dbReference type="CDD" id="cd01014">
    <property type="entry name" value="nicotinamidase_related"/>
    <property type="match status" value="1"/>
</dbReference>
<proteinExistence type="inferred from homology"/>
<keyword evidence="2" id="KW-0378">Hydrolase</keyword>
<dbReference type="InterPro" id="IPR050272">
    <property type="entry name" value="Isochorismatase-like_hydrls"/>
</dbReference>